<dbReference type="Pfam" id="PF14397">
    <property type="entry name" value="ATPgrasp_ST"/>
    <property type="match status" value="1"/>
</dbReference>
<dbReference type="EMBL" id="MVJN01000003">
    <property type="protein sequence ID" value="RAP37498.1"/>
    <property type="molecule type" value="Genomic_DNA"/>
</dbReference>
<dbReference type="GO" id="GO:0009432">
    <property type="term" value="P:SOS response"/>
    <property type="evidence" value="ECO:0007669"/>
    <property type="project" value="TreeGrafter"/>
</dbReference>
<evidence type="ECO:0000313" key="5">
    <source>
        <dbReference type="Proteomes" id="UP000249458"/>
    </source>
</evidence>
<evidence type="ECO:0000256" key="1">
    <source>
        <dbReference type="ARBA" id="ARBA00023211"/>
    </source>
</evidence>
<keyword evidence="2" id="KW-0547">Nucleotide-binding</keyword>
<dbReference type="GO" id="GO:0005524">
    <property type="term" value="F:ATP binding"/>
    <property type="evidence" value="ECO:0007669"/>
    <property type="project" value="UniProtKB-UniRule"/>
</dbReference>
<evidence type="ECO:0000256" key="2">
    <source>
        <dbReference type="PROSITE-ProRule" id="PRU00409"/>
    </source>
</evidence>
<dbReference type="GO" id="GO:0005737">
    <property type="term" value="C:cytoplasm"/>
    <property type="evidence" value="ECO:0007669"/>
    <property type="project" value="TreeGrafter"/>
</dbReference>
<name>A0A364LLT6_9GAMM</name>
<sequence>MFGIYRRLKQGHVLSINQRNSDFVLKYNERKRYPLVDDKLKTKRLAVAAGIAVPQLYEIIETEHQIRQLDSILEPYKDFVIKPAHGAGGDGILVITDRVFGRYRQINGKLLTNQEMDYHLSCLLSGAYSLGGHADYAIVEHRVVVDPIFKEVSYEGIPDIRIITLLGYPAMAMVRLPTRQSGGKANLHQGAIGAGINLGTGKTLGGVFHNDAIDFHPDTMMPIVGIEVPYWQKILEIAASCYELTGLGYLGVDIVLDKDHGPLMLELNARPGLNIQIANREGGLQRYRAIEARAAACKEPVEERVKFSREQFLR</sequence>
<dbReference type="SUPFAM" id="SSF56059">
    <property type="entry name" value="Glutathione synthetase ATP-binding domain-like"/>
    <property type="match status" value="1"/>
</dbReference>
<dbReference type="GO" id="GO:0046872">
    <property type="term" value="F:metal ion binding"/>
    <property type="evidence" value="ECO:0007669"/>
    <property type="project" value="InterPro"/>
</dbReference>
<dbReference type="PROSITE" id="PS50975">
    <property type="entry name" value="ATP_GRASP"/>
    <property type="match status" value="1"/>
</dbReference>
<dbReference type="Proteomes" id="UP000249458">
    <property type="component" value="Unassembled WGS sequence"/>
</dbReference>
<dbReference type="InterPro" id="IPR039523">
    <property type="entry name" value="RimK-rel_E_lig_ATP-grasp"/>
</dbReference>
<dbReference type="InterPro" id="IPR011761">
    <property type="entry name" value="ATP-grasp"/>
</dbReference>
<dbReference type="AlphaFoldDB" id="A0A364LLT6"/>
<evidence type="ECO:0000259" key="3">
    <source>
        <dbReference type="PROSITE" id="PS50975"/>
    </source>
</evidence>
<proteinExistence type="predicted"/>
<comment type="caution">
    <text evidence="4">The sequence shown here is derived from an EMBL/GenBank/DDBJ whole genome shotgun (WGS) entry which is preliminary data.</text>
</comment>
<keyword evidence="4" id="KW-0436">Ligase</keyword>
<dbReference type="InterPro" id="IPR011758">
    <property type="entry name" value="RimK-rel_E_lig"/>
</dbReference>
<organism evidence="4 5">
    <name type="scientific">Legionella quinlivanii</name>
    <dbReference type="NCBI Taxonomy" id="45073"/>
    <lineage>
        <taxon>Bacteria</taxon>
        <taxon>Pseudomonadati</taxon>
        <taxon>Pseudomonadota</taxon>
        <taxon>Gammaproteobacteria</taxon>
        <taxon>Legionellales</taxon>
        <taxon>Legionellaceae</taxon>
        <taxon>Legionella</taxon>
    </lineage>
</organism>
<dbReference type="Gene3D" id="3.30.470.20">
    <property type="entry name" value="ATP-grasp fold, B domain"/>
    <property type="match status" value="1"/>
</dbReference>
<dbReference type="PANTHER" id="PTHR21621:SF0">
    <property type="entry name" value="BETA-CITRYLGLUTAMATE SYNTHASE B-RELATED"/>
    <property type="match status" value="1"/>
</dbReference>
<protein>
    <submittedName>
        <fullName evidence="4">Alpha-L-glutamate ligase-like protein</fullName>
    </submittedName>
</protein>
<feature type="domain" description="ATP-grasp" evidence="3">
    <location>
        <begin position="43"/>
        <end position="295"/>
    </location>
</feature>
<gene>
    <name evidence="4" type="ORF">B1207_04810</name>
</gene>
<evidence type="ECO:0000313" key="4">
    <source>
        <dbReference type="EMBL" id="RAP37498.1"/>
    </source>
</evidence>
<dbReference type="RefSeq" id="WP_112218853.1">
    <property type="nucleotide sequence ID" value="NZ_MVJN01000003.1"/>
</dbReference>
<keyword evidence="2" id="KW-0067">ATP-binding</keyword>
<keyword evidence="1" id="KW-0464">Manganese</keyword>
<dbReference type="NCBIfam" id="TIGR02291">
    <property type="entry name" value="rimK_rel_E_lig"/>
    <property type="match status" value="1"/>
</dbReference>
<dbReference type="PANTHER" id="PTHR21621">
    <property type="entry name" value="RIBOSOMAL PROTEIN S6 MODIFICATION PROTEIN"/>
    <property type="match status" value="1"/>
</dbReference>
<dbReference type="GO" id="GO:0018169">
    <property type="term" value="F:ribosomal S6-glutamic acid ligase activity"/>
    <property type="evidence" value="ECO:0007669"/>
    <property type="project" value="TreeGrafter"/>
</dbReference>
<reference evidence="4 5" key="1">
    <citation type="submission" date="2017-02" db="EMBL/GenBank/DDBJ databases">
        <title>Legionella quilivanii strain from human: case report and whole genome sequencing analysis.</title>
        <authorList>
            <person name="Lalancette C."/>
            <person name="Leduc J.-M."/>
            <person name="Levesque S."/>
            <person name="Fournier E."/>
            <person name="Saoud J."/>
            <person name="Faucher S.P."/>
            <person name="Bernard K."/>
            <person name="Martineau C."/>
            <person name="Longtin J."/>
        </authorList>
    </citation>
    <scope>NUCLEOTIDE SEQUENCE [LARGE SCALE GENOMIC DNA]</scope>
    <source>
        <strain evidence="4 5">ID143958</strain>
    </source>
</reference>
<accession>A0A364LLT6</accession>